<dbReference type="PANTHER" id="PTHR10803:SF3">
    <property type="entry name" value="ATPASE GET3"/>
    <property type="match status" value="1"/>
</dbReference>
<dbReference type="AlphaFoldDB" id="S6B9C6"/>
<dbReference type="InterPro" id="IPR016300">
    <property type="entry name" value="ATPase_ArsA/GET3"/>
</dbReference>
<name>S6B9C6_BABBO</name>
<keyword evidence="6 8" id="KW-0256">Endoplasmic reticulum</keyword>
<feature type="binding site" evidence="8">
    <location>
        <position position="262"/>
    </location>
    <ligand>
        <name>ATP</name>
        <dbReference type="ChEBI" id="CHEBI:30616"/>
    </ligand>
</feature>
<dbReference type="EC" id="3.6.-.-" evidence="8"/>
<dbReference type="Gene3D" id="3.40.50.300">
    <property type="entry name" value="P-loop containing nucleotide triphosphate hydrolases"/>
    <property type="match status" value="1"/>
</dbReference>
<dbReference type="InterPro" id="IPR027542">
    <property type="entry name" value="ATPase_ArsA/GET3_euk"/>
</dbReference>
<comment type="subunit">
    <text evidence="8">Homodimer.</text>
</comment>
<dbReference type="GO" id="GO:0043529">
    <property type="term" value="C:GET complex"/>
    <property type="evidence" value="ECO:0007669"/>
    <property type="project" value="TreeGrafter"/>
</dbReference>
<dbReference type="PANTHER" id="PTHR10803">
    <property type="entry name" value="ARSENICAL PUMP-DRIVING ATPASE ARSENITE-TRANSLOCATING ATPASE"/>
    <property type="match status" value="1"/>
</dbReference>
<dbReference type="NCBIfam" id="TIGR00345">
    <property type="entry name" value="GET3_arsA_TRC40"/>
    <property type="match status" value="1"/>
</dbReference>
<evidence type="ECO:0000259" key="9">
    <source>
        <dbReference type="Pfam" id="PF02374"/>
    </source>
</evidence>
<dbReference type="Pfam" id="PF02374">
    <property type="entry name" value="ArsA_ATPase"/>
    <property type="match status" value="2"/>
</dbReference>
<dbReference type="SUPFAM" id="SSF52540">
    <property type="entry name" value="P-loop containing nucleoside triphosphate hydrolases"/>
    <property type="match status" value="1"/>
</dbReference>
<keyword evidence="4 8" id="KW-0547">Nucleotide-binding</keyword>
<reference evidence="10" key="1">
    <citation type="journal article" date="2014" name="BMC Genomics">
        <title>The Babesia bovis gene and promoter model: an update from full-length EST analysis.</title>
        <authorList>
            <person name="Yamagishi J."/>
            <person name="Wakaguri H."/>
            <person name="Yokoyama N."/>
            <person name="Yamashita R."/>
            <person name="Suzuki Y."/>
            <person name="Xuan X."/>
            <person name="Igarashi I."/>
        </authorList>
    </citation>
    <scope>NUCLEOTIDE SEQUENCE</scope>
    <source>
        <strain evidence="10">Texas</strain>
    </source>
</reference>
<sequence>MVEITEVIEPEWQTRNDIQNLVNQKTLQWVFVGGKGGVGKTTISSSIATALAETRESVLLLSTDPAHSLSDAFGQKFTHEPRLVNGFTNLYAMELNTSQIIDGLDGWRVTHSFLKNVPDILMMLPGIDEALSFVELMQSVQSRRFSVTIFDTAPTGHTLKFLKLPDVLEKILDSLLKLENTMGSLLQLFSSMTKAQMSQNELFDKIKLLGDMINTTHEQMKNPDLTTFICVCIPEFLSVYETERLIQDLAKSEIDCSYIIVNQVLKHIQLGGLIDDAWDGLTEEQQRIMTPFFEKVREHHSTHNSRVDVQRKYLSDIKDLYQEDFNIVAVHQNKQEVRGKDALVAFAKKLMQHSPLPI</sequence>
<feature type="active site" evidence="8">
    <location>
        <position position="64"/>
    </location>
</feature>
<dbReference type="GO" id="GO:0016887">
    <property type="term" value="F:ATP hydrolysis activity"/>
    <property type="evidence" value="ECO:0007669"/>
    <property type="project" value="InterPro"/>
</dbReference>
<evidence type="ECO:0000256" key="5">
    <source>
        <dbReference type="ARBA" id="ARBA00022801"/>
    </source>
</evidence>
<dbReference type="CDD" id="cd02035">
    <property type="entry name" value="ArsA"/>
    <property type="match status" value="1"/>
</dbReference>
<comment type="caution">
    <text evidence="8">Lacks conserved residue(s) required for the propagation of feature annotation.</text>
</comment>
<gene>
    <name evidence="10" type="primary">BBOV_I001930</name>
</gene>
<feature type="domain" description="ArsA/GET3 Anion-transporting ATPase-like" evidence="9">
    <location>
        <begin position="28"/>
        <end position="266"/>
    </location>
</feature>
<keyword evidence="2 8" id="KW-0813">Transport</keyword>
<dbReference type="HAMAP" id="MF_03112">
    <property type="entry name" value="Asna1_Get3"/>
    <property type="match status" value="1"/>
</dbReference>
<keyword evidence="5 8" id="KW-0378">Hydrolase</keyword>
<evidence type="ECO:0000256" key="7">
    <source>
        <dbReference type="ARBA" id="ARBA00022840"/>
    </source>
</evidence>
<feature type="binding site" evidence="8">
    <location>
        <begin position="35"/>
        <end position="42"/>
    </location>
    <ligand>
        <name>ATP</name>
        <dbReference type="ChEBI" id="CHEBI:30616"/>
    </ligand>
</feature>
<evidence type="ECO:0000256" key="4">
    <source>
        <dbReference type="ARBA" id="ARBA00022741"/>
    </source>
</evidence>
<comment type="similarity">
    <text evidence="1 8">Belongs to the arsA ATPase family.</text>
</comment>
<comment type="function">
    <text evidence="8">ATPase required for the post-translational delivery of tail-anchored (TA) proteins to the endoplasmic reticulum. Recognizes and selectively binds the transmembrane domain of TA proteins in the cytosol. This complex then targets to the endoplasmic reticulum by membrane-bound receptors, where the tail-anchored protein is released for insertion. This process is regulated by ATP binding and hydrolysis. ATP binding drives the homodimer towards the closed dimer state, facilitating recognition of newly synthesized TA membrane proteins. ATP hydrolysis is required for insertion. Subsequently, the homodimer reverts towards the open dimer state, lowering its affinity for the membrane-bound receptor, and returning it to the cytosol to initiate a new round of targeting.</text>
</comment>
<evidence type="ECO:0000256" key="2">
    <source>
        <dbReference type="ARBA" id="ARBA00022448"/>
    </source>
</evidence>
<organism evidence="10">
    <name type="scientific">Babesia bovis</name>
    <dbReference type="NCBI Taxonomy" id="5865"/>
    <lineage>
        <taxon>Eukaryota</taxon>
        <taxon>Sar</taxon>
        <taxon>Alveolata</taxon>
        <taxon>Apicomplexa</taxon>
        <taxon>Aconoidasida</taxon>
        <taxon>Piroplasmida</taxon>
        <taxon>Babesiidae</taxon>
        <taxon>Babesia</taxon>
    </lineage>
</organism>
<accession>S6B9C6</accession>
<dbReference type="InterPro" id="IPR025723">
    <property type="entry name" value="ArsA/GET3_ATPase-like"/>
</dbReference>
<dbReference type="InterPro" id="IPR027417">
    <property type="entry name" value="P-loop_NTPase"/>
</dbReference>
<evidence type="ECO:0000256" key="8">
    <source>
        <dbReference type="HAMAP-Rule" id="MF_03112"/>
    </source>
</evidence>
<dbReference type="EMBL" id="AK441987">
    <property type="protein sequence ID" value="BAN65781.1"/>
    <property type="molecule type" value="mRNA"/>
</dbReference>
<protein>
    <recommendedName>
        <fullName evidence="8">ATPase ASNA1 homolog</fullName>
        <ecNumber evidence="8">3.6.-.-</ecNumber>
    </recommendedName>
    <alternativeName>
        <fullName evidence="8">Arsenical pump-driving ATPase homolog</fullName>
    </alternativeName>
    <alternativeName>
        <fullName evidence="8">Arsenite-stimulated ATPase</fullName>
    </alternativeName>
</protein>
<evidence type="ECO:0000256" key="1">
    <source>
        <dbReference type="ARBA" id="ARBA00011040"/>
    </source>
</evidence>
<proteinExistence type="evidence at transcript level"/>
<comment type="subcellular location">
    <subcellularLocation>
        <location evidence="8">Cytoplasm</location>
    </subcellularLocation>
    <subcellularLocation>
        <location evidence="8">Endoplasmic reticulum</location>
    </subcellularLocation>
</comment>
<feature type="domain" description="ArsA/GET3 Anion-transporting ATPase-like" evidence="9">
    <location>
        <begin position="294"/>
        <end position="351"/>
    </location>
</feature>
<evidence type="ECO:0000256" key="3">
    <source>
        <dbReference type="ARBA" id="ARBA00022490"/>
    </source>
</evidence>
<keyword evidence="7 8" id="KW-0067">ATP-binding</keyword>
<evidence type="ECO:0000256" key="6">
    <source>
        <dbReference type="ARBA" id="ARBA00022824"/>
    </source>
</evidence>
<keyword evidence="3 8" id="KW-0963">Cytoplasm</keyword>
<feature type="binding site" evidence="8">
    <location>
        <position position="235"/>
    </location>
    <ligand>
        <name>ATP</name>
        <dbReference type="ChEBI" id="CHEBI:30616"/>
    </ligand>
</feature>
<dbReference type="GO" id="GO:0071816">
    <property type="term" value="P:tail-anchored membrane protein insertion into ER membrane"/>
    <property type="evidence" value="ECO:0007669"/>
    <property type="project" value="TreeGrafter"/>
</dbReference>
<evidence type="ECO:0000313" key="10">
    <source>
        <dbReference type="EMBL" id="BAN65781.1"/>
    </source>
</evidence>
<dbReference type="VEuPathDB" id="PiroplasmaDB:BBOV_I001930"/>
<dbReference type="GO" id="GO:0005524">
    <property type="term" value="F:ATP binding"/>
    <property type="evidence" value="ECO:0007669"/>
    <property type="project" value="UniProtKB-UniRule"/>
</dbReference>